<feature type="compositionally biased region" description="Polar residues" evidence="11">
    <location>
        <begin position="1851"/>
        <end position="1872"/>
    </location>
</feature>
<reference evidence="14" key="1">
    <citation type="journal article" date="2023" name="Mol. Biol. Evol.">
        <title>Third-Generation Sequencing Reveals the Adaptive Role of the Epigenome in Three Deep-Sea Polychaetes.</title>
        <authorList>
            <person name="Perez M."/>
            <person name="Aroh O."/>
            <person name="Sun Y."/>
            <person name="Lan Y."/>
            <person name="Juniper S.K."/>
            <person name="Young C.R."/>
            <person name="Angers B."/>
            <person name="Qian P.Y."/>
        </authorList>
    </citation>
    <scope>NUCLEOTIDE SEQUENCE</scope>
    <source>
        <strain evidence="14">P08H-3</strain>
    </source>
</reference>
<dbReference type="Gene3D" id="2.60.200.20">
    <property type="match status" value="1"/>
</dbReference>
<dbReference type="Pfam" id="PF16183">
    <property type="entry name" value="Kinesin_assoc"/>
    <property type="match status" value="1"/>
</dbReference>
<dbReference type="GO" id="GO:0003777">
    <property type="term" value="F:microtubule motor activity"/>
    <property type="evidence" value="ECO:0007669"/>
    <property type="project" value="InterPro"/>
</dbReference>
<dbReference type="SUPFAM" id="SSF52540">
    <property type="entry name" value="P-loop containing nucleoside triphosphate hydrolases"/>
    <property type="match status" value="1"/>
</dbReference>
<feature type="region of interest" description="Disordered" evidence="11">
    <location>
        <begin position="1849"/>
        <end position="1895"/>
    </location>
</feature>
<dbReference type="InterPro" id="IPR008984">
    <property type="entry name" value="SMAD_FHA_dom_sf"/>
</dbReference>
<dbReference type="GO" id="GO:0005524">
    <property type="term" value="F:ATP binding"/>
    <property type="evidence" value="ECO:0007669"/>
    <property type="project" value="UniProtKB-KW"/>
</dbReference>
<organism evidence="14 15">
    <name type="scientific">Paralvinella palmiformis</name>
    <dbReference type="NCBI Taxonomy" id="53620"/>
    <lineage>
        <taxon>Eukaryota</taxon>
        <taxon>Metazoa</taxon>
        <taxon>Spiralia</taxon>
        <taxon>Lophotrochozoa</taxon>
        <taxon>Annelida</taxon>
        <taxon>Polychaeta</taxon>
        <taxon>Sedentaria</taxon>
        <taxon>Canalipalpata</taxon>
        <taxon>Terebellida</taxon>
        <taxon>Terebelliformia</taxon>
        <taxon>Alvinellidae</taxon>
        <taxon>Paralvinella</taxon>
    </lineage>
</organism>
<feature type="region of interest" description="Disordered" evidence="11">
    <location>
        <begin position="1359"/>
        <end position="1423"/>
    </location>
</feature>
<dbReference type="Pfam" id="PF00225">
    <property type="entry name" value="Kinesin"/>
    <property type="match status" value="1"/>
</dbReference>
<dbReference type="GO" id="GO:0008017">
    <property type="term" value="F:microtubule binding"/>
    <property type="evidence" value="ECO:0007669"/>
    <property type="project" value="InterPro"/>
</dbReference>
<dbReference type="InterPro" id="IPR000253">
    <property type="entry name" value="FHA_dom"/>
</dbReference>
<dbReference type="PRINTS" id="PR00380">
    <property type="entry name" value="KINESINHEAVY"/>
</dbReference>
<evidence type="ECO:0000259" key="13">
    <source>
        <dbReference type="PROSITE" id="PS50245"/>
    </source>
</evidence>
<keyword evidence="3" id="KW-0493">Microtubule</keyword>
<feature type="compositionally biased region" description="Basic and acidic residues" evidence="11">
    <location>
        <begin position="1177"/>
        <end position="1197"/>
    </location>
</feature>
<keyword evidence="4" id="KW-0547">Nucleotide-binding</keyword>
<evidence type="ECO:0000256" key="6">
    <source>
        <dbReference type="ARBA" id="ARBA00023054"/>
    </source>
</evidence>
<dbReference type="Gene3D" id="3.40.850.10">
    <property type="entry name" value="Kinesin motor domain"/>
    <property type="match status" value="1"/>
</dbReference>
<dbReference type="Proteomes" id="UP001208570">
    <property type="component" value="Unassembled WGS sequence"/>
</dbReference>
<feature type="domain" description="CAP-Gly" evidence="13">
    <location>
        <begin position="1795"/>
        <end position="1837"/>
    </location>
</feature>
<dbReference type="InterPro" id="IPR027417">
    <property type="entry name" value="P-loop_NTPase"/>
</dbReference>
<dbReference type="GO" id="GO:0007018">
    <property type="term" value="P:microtubule-based movement"/>
    <property type="evidence" value="ECO:0007669"/>
    <property type="project" value="InterPro"/>
</dbReference>
<evidence type="ECO:0000313" key="14">
    <source>
        <dbReference type="EMBL" id="KAK2165828.1"/>
    </source>
</evidence>
<dbReference type="PROSITE" id="PS00411">
    <property type="entry name" value="KINESIN_MOTOR_1"/>
    <property type="match status" value="1"/>
</dbReference>
<dbReference type="FunFam" id="2.60.200.20:FF:000002">
    <property type="entry name" value="Kinesin family member 13A"/>
    <property type="match status" value="1"/>
</dbReference>
<evidence type="ECO:0000256" key="3">
    <source>
        <dbReference type="ARBA" id="ARBA00022701"/>
    </source>
</evidence>
<protein>
    <recommendedName>
        <fullName evidence="16">Kinesin-like protein KIF13A</fullName>
    </recommendedName>
</protein>
<feature type="compositionally biased region" description="Basic and acidic residues" evidence="11">
    <location>
        <begin position="1506"/>
        <end position="1535"/>
    </location>
</feature>
<dbReference type="PROSITE" id="PS50067">
    <property type="entry name" value="KINESIN_MOTOR_2"/>
    <property type="match status" value="1"/>
</dbReference>
<sequence>MAAIQVTVNFSSVPAISNNISSDLNNADLLLLLSEGQSEVSGEKVSKISLVDLAGSERAQKTGAVGERLKEGSNINKSLTTLGLVISALADQGCGKIKNKFIPYRDSVLTWLLKDNLGGNSKTVMVATLSPAADNYEETLSTLRYADRAKRIINHAIVNEDPNARIIRELREEVDMLKKMLDEAQSMKAGDLRERLQESEKLMVEMSKTWEEKLEDTVRKHQERHAALEKMGISVQTSGIKVEQGKYYLVNLNADPSLNELLVYYLKDHTLVGLSDAPVEQDIQLSGLGIMPEHCVVDIENHEVFVTPLEGARTCVNGQTISEKTRVKHGDRLLWGNNHFFRINCPKSANSPSSETPDNIDYEYAQQELMNAQMGNDPVQEAISAIEKQHEEEKQEALEKQRMMYERQMQMLRNQLMSPSTPSMPYLPFCDPLSKLSSPGIGGSHMQSKYQQWAQERDNMFRQSLIRLKEEVVKANALVREANTLAQEMRKQTEFSVTLQIPATNLTPNRKRGTFVSEPAILVKQKGRANQVWDMEKFENKIVDMRDMYEERKERGLPLMDQGPPQKGDPFYESQENHNLIGVANVFLEALFYNVKLDYHVPVISQQGEVAGRLHVELSRVSGTLPDRNLDDTGSEGSTDSKQNSFVDIERDDGVAIGSTIVCQVCIREARGLPPALSNFVFCQYSFWGYPDPIIVPPVIDPEHDSNNKTSERVSYDHQKEFTVHITEEFMEHCTEGALSIEVWGNRCPGFTSNLTGWEMEDVKAKSRSIMDRWSELTRKLELWVEIHELNEQGEYVAVEVIPKAEVLTGGVFQLRQGHSRRILVQVKTIHNSGTLPIICESISSVSIGCVCARSKLQKGLDSYQEVDLNTLREKWTEALDKRRRYLDEQLQKIMAKDEEDKTEADSEREKSLLDQWVGLTEERNAVLVPQAGSGIPGAPADWDPPPGMEQHIPVIFLDLNAEDMSTPNVKEGLQAAGVNAILPKEHGAKFYTLPFVKNSEKDVLAIVSWDSSIHDSPHLNRVTQANERVYLILKAVVRLSHPAAMELVLRKRLSINVYKRQSITDKLKKRISRVDNLCVCGLTYEIVSNIPKASEDLEDRESLAQMAASQNEQNASDGETYIEKYIRGLSAVESILTLDRLRQEVAIKELLASTGHRMRKSTSVPNMYNIAPSPRGLDEKMRSDSSQDLSFRRESDNFSPMQKSFTMDSLRRHGNGDISKETSVLPSRPNGPFSLSSPKTGISPQPAKLVKPLSTLVEEQSLRETKPLLRMDEEDSDEDEFAKLKEDQMETINQVTHQVATGSDSVDSDEFQDFQEFHDETKLDYAEGQEVALPAHSITHSSTADSLVEVDVPPKSFTPSMSSSGYGSQAVSTQTLSSEDSASVRSIGTDDTPDLDGKRDGHKTSTGDKTETCPPEDSSHSTANQTVMDLMGNNQTNEEMDVCKPSIQRSDSLIDTDVPSNLGSPLQPTPTVELATSNLASDLLNGNVLPPSEKGDQISDSVTECARHSDGGHLSDNEIKLESDAEIASRHDGDESSTEQNHTEYLEDDNVESRPIVDGPTEDTTANNDDVEEEVLAKTDSHIVHDTSESSQENMSMAPTENEHLRNPTTESTTGHKVAAVNGISKHHMEVKMRKKKNGNDDEKSVRRRSWTERSDRTPSTIPEEPNVTEKVKMRKSTSAFNIEPSKSQNLKVKTRNEKSKGGVSPMKAIYRPVSMPLDMLGLDECAAVTDKTDSDHKESDNEDDTMSICSFGSRADLHRLGESPIPSWIQIGEPVLVLFSQGGSKPGTIQFIGTTEFAAGNWIGVELDTPDGKNDGSVKGVRYFKCRNRHGLFVRYDKLIMDKKRRANKTVSKTSAVRRSTSNLATSGATKEQVATHHSSFMKPTAASSAKHK</sequence>
<name>A0AAD9K6D9_9ANNE</name>
<dbReference type="Pfam" id="PF00498">
    <property type="entry name" value="FHA"/>
    <property type="match status" value="1"/>
</dbReference>
<feature type="region of interest" description="Disordered" evidence="11">
    <location>
        <begin position="1220"/>
        <end position="1247"/>
    </location>
</feature>
<keyword evidence="6 10" id="KW-0175">Coiled coil</keyword>
<feature type="compositionally biased region" description="Polar residues" evidence="11">
    <location>
        <begin position="1234"/>
        <end position="1244"/>
    </location>
</feature>
<evidence type="ECO:0000259" key="12">
    <source>
        <dbReference type="PROSITE" id="PS50067"/>
    </source>
</evidence>
<feature type="compositionally biased region" description="Basic and acidic residues" evidence="11">
    <location>
        <begin position="1629"/>
        <end position="1658"/>
    </location>
</feature>
<evidence type="ECO:0000256" key="11">
    <source>
        <dbReference type="SAM" id="MobiDB-lite"/>
    </source>
</evidence>
<dbReference type="SMART" id="SM01052">
    <property type="entry name" value="CAP_GLY"/>
    <property type="match status" value="1"/>
</dbReference>
<evidence type="ECO:0000256" key="2">
    <source>
        <dbReference type="ARBA" id="ARBA00022490"/>
    </source>
</evidence>
<feature type="compositionally biased region" description="Polar residues" evidence="11">
    <location>
        <begin position="1590"/>
        <end position="1600"/>
    </location>
</feature>
<evidence type="ECO:0000256" key="4">
    <source>
        <dbReference type="ARBA" id="ARBA00022741"/>
    </source>
</evidence>
<dbReference type="InterPro" id="IPR036859">
    <property type="entry name" value="CAP-Gly_dom_sf"/>
</dbReference>
<feature type="region of interest" description="Disordered" evidence="11">
    <location>
        <begin position="1629"/>
        <end position="1665"/>
    </location>
</feature>
<evidence type="ECO:0000256" key="9">
    <source>
        <dbReference type="PROSITE-ProRule" id="PRU00283"/>
    </source>
</evidence>
<feature type="compositionally biased region" description="Basic and acidic residues" evidence="11">
    <location>
        <begin position="1396"/>
        <end position="1412"/>
    </location>
</feature>
<dbReference type="Pfam" id="PF01302">
    <property type="entry name" value="CAP_GLY"/>
    <property type="match status" value="1"/>
</dbReference>
<dbReference type="InterPro" id="IPR001752">
    <property type="entry name" value="Kinesin_motor_dom"/>
</dbReference>
<dbReference type="Pfam" id="PF12473">
    <property type="entry name" value="DUF3694"/>
    <property type="match status" value="2"/>
</dbReference>
<proteinExistence type="inferred from homology"/>
<evidence type="ECO:0000313" key="15">
    <source>
        <dbReference type="Proteomes" id="UP001208570"/>
    </source>
</evidence>
<dbReference type="InterPro" id="IPR019821">
    <property type="entry name" value="Kinesin_motor_CS"/>
</dbReference>
<evidence type="ECO:0000256" key="8">
    <source>
        <dbReference type="ARBA" id="ARBA00023212"/>
    </source>
</evidence>
<comment type="caution">
    <text evidence="14">The sequence shown here is derived from an EMBL/GenBank/DDBJ whole genome shotgun (WGS) entry which is preliminary data.</text>
</comment>
<evidence type="ECO:0000256" key="7">
    <source>
        <dbReference type="ARBA" id="ARBA00023175"/>
    </source>
</evidence>
<comment type="similarity">
    <text evidence="9">Belongs to the TRAFAC class myosin-kinesin ATPase superfamily. Kinesin family.</text>
</comment>
<keyword evidence="2" id="KW-0963">Cytoplasm</keyword>
<feature type="region of interest" description="Disordered" evidence="11">
    <location>
        <begin position="1165"/>
        <end position="1202"/>
    </location>
</feature>
<dbReference type="InterPro" id="IPR032405">
    <property type="entry name" value="Kinesin_assoc"/>
</dbReference>
<feature type="region of interest" description="Disordered" evidence="11">
    <location>
        <begin position="1484"/>
        <end position="1614"/>
    </location>
</feature>
<dbReference type="Gene3D" id="6.10.250.2520">
    <property type="match status" value="1"/>
</dbReference>
<feature type="compositionally biased region" description="Polar residues" evidence="11">
    <location>
        <begin position="1359"/>
        <end position="1387"/>
    </location>
</feature>
<keyword evidence="5" id="KW-0067">ATP-binding</keyword>
<dbReference type="Gene3D" id="2.30.30.190">
    <property type="entry name" value="CAP Gly-rich-like domain"/>
    <property type="match status" value="1"/>
</dbReference>
<comment type="subcellular location">
    <subcellularLocation>
        <location evidence="1">Cytoplasm</location>
        <location evidence="1">Cytoskeleton</location>
    </subcellularLocation>
</comment>
<dbReference type="PROSITE" id="PS50245">
    <property type="entry name" value="CAP_GLY_2"/>
    <property type="match status" value="1"/>
</dbReference>
<keyword evidence="7" id="KW-0505">Motor protein</keyword>
<feature type="coiled-coil region" evidence="10">
    <location>
        <begin position="465"/>
        <end position="492"/>
    </location>
</feature>
<dbReference type="InterPro" id="IPR000938">
    <property type="entry name" value="CAP-Gly_domain"/>
</dbReference>
<dbReference type="InterPro" id="IPR022164">
    <property type="entry name" value="Kinesin-like"/>
</dbReference>
<dbReference type="SMART" id="SM00129">
    <property type="entry name" value="KISc"/>
    <property type="match status" value="1"/>
</dbReference>
<evidence type="ECO:0008006" key="16">
    <source>
        <dbReference type="Google" id="ProtNLM"/>
    </source>
</evidence>
<feature type="compositionally biased region" description="Basic and acidic residues" evidence="11">
    <location>
        <begin position="1576"/>
        <end position="1589"/>
    </location>
</feature>
<feature type="coiled-coil region" evidence="10">
    <location>
        <begin position="383"/>
        <end position="415"/>
    </location>
</feature>
<dbReference type="CDD" id="cd22706">
    <property type="entry name" value="FHA_KIF13"/>
    <property type="match status" value="1"/>
</dbReference>
<feature type="domain" description="Kinesin motor" evidence="12">
    <location>
        <begin position="1"/>
        <end position="152"/>
    </location>
</feature>
<comment type="caution">
    <text evidence="9">Lacks conserved residue(s) required for the propagation of feature annotation.</text>
</comment>
<dbReference type="SUPFAM" id="SSF49879">
    <property type="entry name" value="SMAD/FHA domain"/>
    <property type="match status" value="1"/>
</dbReference>
<dbReference type="EMBL" id="JAODUP010000045">
    <property type="protein sequence ID" value="KAK2165828.1"/>
    <property type="molecule type" value="Genomic_DNA"/>
</dbReference>
<dbReference type="Pfam" id="PF12423">
    <property type="entry name" value="KIF1B"/>
    <property type="match status" value="1"/>
</dbReference>
<keyword evidence="8" id="KW-0206">Cytoskeleton</keyword>
<evidence type="ECO:0000256" key="10">
    <source>
        <dbReference type="SAM" id="Coils"/>
    </source>
</evidence>
<keyword evidence="15" id="KW-1185">Reference proteome</keyword>
<dbReference type="FunFam" id="3.40.850.10:FF:000167">
    <property type="entry name" value="Uncharacterized protein"/>
    <property type="match status" value="1"/>
</dbReference>
<evidence type="ECO:0000256" key="1">
    <source>
        <dbReference type="ARBA" id="ARBA00004245"/>
    </source>
</evidence>
<dbReference type="GO" id="GO:0005874">
    <property type="term" value="C:microtubule"/>
    <property type="evidence" value="ECO:0007669"/>
    <property type="project" value="UniProtKB-KW"/>
</dbReference>
<dbReference type="InterPro" id="IPR036961">
    <property type="entry name" value="Kinesin_motor_dom_sf"/>
</dbReference>
<evidence type="ECO:0000256" key="5">
    <source>
        <dbReference type="ARBA" id="ARBA00022840"/>
    </source>
</evidence>
<dbReference type="PANTHER" id="PTHR47117">
    <property type="entry name" value="STAR-RELATED LIPID TRANSFER PROTEIN 9"/>
    <property type="match status" value="1"/>
</dbReference>
<gene>
    <name evidence="14" type="ORF">LSH36_45g13003</name>
</gene>
<dbReference type="SUPFAM" id="SSF74924">
    <property type="entry name" value="Cap-Gly domain"/>
    <property type="match status" value="1"/>
</dbReference>
<accession>A0AAD9K6D9</accession>
<dbReference type="InterPro" id="IPR022140">
    <property type="entry name" value="Kinesin-like_KIF1-typ"/>
</dbReference>
<dbReference type="PROSITE" id="PS00845">
    <property type="entry name" value="CAP_GLY_1"/>
    <property type="match status" value="1"/>
</dbReference>